<proteinExistence type="inferred from homology"/>
<evidence type="ECO:0000259" key="4">
    <source>
        <dbReference type="Pfam" id="PF03061"/>
    </source>
</evidence>
<dbReference type="NCBIfam" id="TIGR00369">
    <property type="entry name" value="unchar_dom_1"/>
    <property type="match status" value="1"/>
</dbReference>
<name>A0AA40K0V9_9PEZI</name>
<evidence type="ECO:0000313" key="5">
    <source>
        <dbReference type="EMBL" id="KAK0741512.1"/>
    </source>
</evidence>
<dbReference type="EMBL" id="JAUKUD010000006">
    <property type="protein sequence ID" value="KAK0741512.1"/>
    <property type="molecule type" value="Genomic_DNA"/>
</dbReference>
<comment type="caution">
    <text evidence="5">The sequence shown here is derived from an EMBL/GenBank/DDBJ whole genome shotgun (WGS) entry which is preliminary data.</text>
</comment>
<evidence type="ECO:0000256" key="2">
    <source>
        <dbReference type="ARBA" id="ARBA00022801"/>
    </source>
</evidence>
<dbReference type="InterPro" id="IPR039298">
    <property type="entry name" value="ACOT13"/>
</dbReference>
<dbReference type="GO" id="GO:0047617">
    <property type="term" value="F:fatty acyl-CoA hydrolase activity"/>
    <property type="evidence" value="ECO:0007669"/>
    <property type="project" value="InterPro"/>
</dbReference>
<dbReference type="SUPFAM" id="SSF54637">
    <property type="entry name" value="Thioesterase/thiol ester dehydrase-isomerase"/>
    <property type="match status" value="1"/>
</dbReference>
<dbReference type="AlphaFoldDB" id="A0AA40K0V9"/>
<dbReference type="InterPro" id="IPR003736">
    <property type="entry name" value="PAAI_dom"/>
</dbReference>
<feature type="compositionally biased region" description="Polar residues" evidence="3">
    <location>
        <begin position="1"/>
        <end position="14"/>
    </location>
</feature>
<evidence type="ECO:0000313" key="6">
    <source>
        <dbReference type="Proteomes" id="UP001172155"/>
    </source>
</evidence>
<reference evidence="5" key="1">
    <citation type="submission" date="2023-06" db="EMBL/GenBank/DDBJ databases">
        <title>Genome-scale phylogeny and comparative genomics of the fungal order Sordariales.</title>
        <authorList>
            <consortium name="Lawrence Berkeley National Laboratory"/>
            <person name="Hensen N."/>
            <person name="Bonometti L."/>
            <person name="Westerberg I."/>
            <person name="Brannstrom I.O."/>
            <person name="Guillou S."/>
            <person name="Cros-Aarteil S."/>
            <person name="Calhoun S."/>
            <person name="Haridas S."/>
            <person name="Kuo A."/>
            <person name="Mondo S."/>
            <person name="Pangilinan J."/>
            <person name="Riley R."/>
            <person name="LaButti K."/>
            <person name="Andreopoulos B."/>
            <person name="Lipzen A."/>
            <person name="Chen C."/>
            <person name="Yanf M."/>
            <person name="Daum C."/>
            <person name="Ng V."/>
            <person name="Clum A."/>
            <person name="Steindorff A."/>
            <person name="Ohm R."/>
            <person name="Martin F."/>
            <person name="Silar P."/>
            <person name="Natvig D."/>
            <person name="Lalanne C."/>
            <person name="Gautier V."/>
            <person name="Ament-velasquez S.L."/>
            <person name="Kruys A."/>
            <person name="Hutchinson M.I."/>
            <person name="Powell A.J."/>
            <person name="Barry K."/>
            <person name="Miller A.N."/>
            <person name="Grigoriev I.V."/>
            <person name="Debuchy R."/>
            <person name="Gladieux P."/>
            <person name="Thoren M.H."/>
            <person name="Johannesson H."/>
        </authorList>
    </citation>
    <scope>NUCLEOTIDE SEQUENCE</scope>
    <source>
        <strain evidence="5">SMH3187-1</strain>
    </source>
</reference>
<dbReference type="PANTHER" id="PTHR21660">
    <property type="entry name" value="THIOESTERASE SUPERFAMILY MEMBER-RELATED"/>
    <property type="match status" value="1"/>
</dbReference>
<feature type="region of interest" description="Disordered" evidence="3">
    <location>
        <begin position="1"/>
        <end position="33"/>
    </location>
</feature>
<protein>
    <submittedName>
        <fullName evidence="5">HotDog domain-containing protein</fullName>
    </submittedName>
</protein>
<comment type="similarity">
    <text evidence="1">Belongs to the thioesterase PaaI family.</text>
</comment>
<feature type="domain" description="Thioesterase" evidence="4">
    <location>
        <begin position="119"/>
        <end position="193"/>
    </location>
</feature>
<dbReference type="InterPro" id="IPR006683">
    <property type="entry name" value="Thioestr_dom"/>
</dbReference>
<keyword evidence="6" id="KW-1185">Reference proteome</keyword>
<evidence type="ECO:0000256" key="3">
    <source>
        <dbReference type="SAM" id="MobiDB-lite"/>
    </source>
</evidence>
<evidence type="ECO:0000256" key="1">
    <source>
        <dbReference type="ARBA" id="ARBA00008324"/>
    </source>
</evidence>
<dbReference type="InterPro" id="IPR029069">
    <property type="entry name" value="HotDog_dom_sf"/>
</dbReference>
<dbReference type="Pfam" id="PF03061">
    <property type="entry name" value="4HBT"/>
    <property type="match status" value="1"/>
</dbReference>
<accession>A0AA40K0V9</accession>
<gene>
    <name evidence="5" type="ORF">B0T18DRAFT_420279</name>
</gene>
<dbReference type="Gene3D" id="3.10.129.10">
    <property type="entry name" value="Hotdog Thioesterase"/>
    <property type="match status" value="1"/>
</dbReference>
<dbReference type="Proteomes" id="UP001172155">
    <property type="component" value="Unassembled WGS sequence"/>
</dbReference>
<keyword evidence="2" id="KW-0378">Hydrolase</keyword>
<dbReference type="PANTHER" id="PTHR21660:SF11">
    <property type="entry name" value="FAMILY PROTEIN, PUTATIVE (AFU_ORTHOLOGUE AFUA_4G04355)-RELATED"/>
    <property type="match status" value="1"/>
</dbReference>
<sequence>MSCSENGAVQQSRCARSPIVRLSPKPANIGQDIKAVNETPTKMAAETPASSTPPSGASPSDAAILDHVTSYHSTRCCASPIYAFLFGTAADPIVRFTSASKGIFTARLTLGSQHLNSAGGLHGSVSATIVDWAGGLAIAAWDLRGGTGVSVDINISYLSSAKLGDEVEIEGRVERVGANLAFTEVRIWKVSDGERGTTVISGRHTKFVRAPSRA</sequence>
<organism evidence="5 6">
    <name type="scientific">Schizothecium vesticola</name>
    <dbReference type="NCBI Taxonomy" id="314040"/>
    <lineage>
        <taxon>Eukaryota</taxon>
        <taxon>Fungi</taxon>
        <taxon>Dikarya</taxon>
        <taxon>Ascomycota</taxon>
        <taxon>Pezizomycotina</taxon>
        <taxon>Sordariomycetes</taxon>
        <taxon>Sordariomycetidae</taxon>
        <taxon>Sordariales</taxon>
        <taxon>Schizotheciaceae</taxon>
        <taxon>Schizothecium</taxon>
    </lineage>
</organism>
<dbReference type="CDD" id="cd03443">
    <property type="entry name" value="PaaI_thioesterase"/>
    <property type="match status" value="1"/>
</dbReference>